<comment type="caution">
    <text evidence="2">The sequence shown here is derived from an EMBL/GenBank/DDBJ whole genome shotgun (WGS) entry which is preliminary data.</text>
</comment>
<gene>
    <name evidence="2" type="ORF">B0T19DRAFT_485715</name>
</gene>
<feature type="region of interest" description="Disordered" evidence="1">
    <location>
        <begin position="1"/>
        <end position="44"/>
    </location>
</feature>
<dbReference type="EMBL" id="JAUEPO010000004">
    <property type="protein sequence ID" value="KAK3323320.1"/>
    <property type="molecule type" value="Genomic_DNA"/>
</dbReference>
<sequence length="355" mass="40524">MSHRWLPLLPPPSGPLPPLPDDVEDPPSSLEQDETDRDTQKGQGRGCHWLQQICRDFHWFPVRDVVGPPANEPQARQIILQHRAKEGRPGRPLYLIYTAVSAESTEKDFNLLLNDAELINAKALAVQGGWARIARSQLDIATPTSIERFVKLVKKQHPRGIDLLVSTGPIASIYSDLNKGKPSLRGPEFYSKIILEESFSRNLVLMSIHQYQTPLLFMETAVKSLLKQRGRMVNVVWGVPNSFSINDIGCRWLPREAMTVDDVDIILRGYEEWCKITAPNWPENRSPVQVYSAALTKAVELIRDKEWRKGNRKLWVDTVEWTGKGPDLNERIFWWRSEPGDQGFDLLMNDDSEDD</sequence>
<evidence type="ECO:0000313" key="3">
    <source>
        <dbReference type="Proteomes" id="UP001286456"/>
    </source>
</evidence>
<reference evidence="2" key="2">
    <citation type="submission" date="2023-06" db="EMBL/GenBank/DDBJ databases">
        <authorList>
            <consortium name="Lawrence Berkeley National Laboratory"/>
            <person name="Haridas S."/>
            <person name="Hensen N."/>
            <person name="Bonometti L."/>
            <person name="Westerberg I."/>
            <person name="Brannstrom I.O."/>
            <person name="Guillou S."/>
            <person name="Cros-Aarteil S."/>
            <person name="Calhoun S."/>
            <person name="Kuo A."/>
            <person name="Mondo S."/>
            <person name="Pangilinan J."/>
            <person name="Riley R."/>
            <person name="Labutti K."/>
            <person name="Andreopoulos B."/>
            <person name="Lipzen A."/>
            <person name="Chen C."/>
            <person name="Yanf M."/>
            <person name="Daum C."/>
            <person name="Ng V."/>
            <person name="Clum A."/>
            <person name="Steindorff A."/>
            <person name="Ohm R."/>
            <person name="Martin F."/>
            <person name="Silar P."/>
            <person name="Natvig D."/>
            <person name="Lalanne C."/>
            <person name="Gautier V."/>
            <person name="Ament-Velasquez S.L."/>
            <person name="Kruys A."/>
            <person name="Hutchinson M.I."/>
            <person name="Powell A.J."/>
            <person name="Barry K."/>
            <person name="Miller A.N."/>
            <person name="Grigoriev I.V."/>
            <person name="Debuchy R."/>
            <person name="Gladieux P."/>
            <person name="Thoren M.H."/>
            <person name="Johannesson H."/>
        </authorList>
    </citation>
    <scope>NUCLEOTIDE SEQUENCE</scope>
    <source>
        <strain evidence="2">SMH4131-1</strain>
    </source>
</reference>
<reference evidence="2" key="1">
    <citation type="journal article" date="2023" name="Mol. Phylogenet. Evol.">
        <title>Genome-scale phylogeny and comparative genomics of the fungal order Sordariales.</title>
        <authorList>
            <person name="Hensen N."/>
            <person name="Bonometti L."/>
            <person name="Westerberg I."/>
            <person name="Brannstrom I.O."/>
            <person name="Guillou S."/>
            <person name="Cros-Aarteil S."/>
            <person name="Calhoun S."/>
            <person name="Haridas S."/>
            <person name="Kuo A."/>
            <person name="Mondo S."/>
            <person name="Pangilinan J."/>
            <person name="Riley R."/>
            <person name="LaButti K."/>
            <person name="Andreopoulos B."/>
            <person name="Lipzen A."/>
            <person name="Chen C."/>
            <person name="Yan M."/>
            <person name="Daum C."/>
            <person name="Ng V."/>
            <person name="Clum A."/>
            <person name="Steindorff A."/>
            <person name="Ohm R.A."/>
            <person name="Martin F."/>
            <person name="Silar P."/>
            <person name="Natvig D.O."/>
            <person name="Lalanne C."/>
            <person name="Gautier V."/>
            <person name="Ament-Velasquez S.L."/>
            <person name="Kruys A."/>
            <person name="Hutchinson M.I."/>
            <person name="Powell A.J."/>
            <person name="Barry K."/>
            <person name="Miller A.N."/>
            <person name="Grigoriev I.V."/>
            <person name="Debuchy R."/>
            <person name="Gladieux P."/>
            <person name="Hiltunen Thoren M."/>
            <person name="Johannesson H."/>
        </authorList>
    </citation>
    <scope>NUCLEOTIDE SEQUENCE</scope>
    <source>
        <strain evidence="2">SMH4131-1</strain>
    </source>
</reference>
<dbReference type="Proteomes" id="UP001286456">
    <property type="component" value="Unassembled WGS sequence"/>
</dbReference>
<protein>
    <submittedName>
        <fullName evidence="2">Uncharacterized protein</fullName>
    </submittedName>
</protein>
<accession>A0AAE0IDY1</accession>
<dbReference type="AlphaFoldDB" id="A0AAE0IDY1"/>
<feature type="compositionally biased region" description="Pro residues" evidence="1">
    <location>
        <begin position="8"/>
        <end position="20"/>
    </location>
</feature>
<feature type="compositionally biased region" description="Acidic residues" evidence="1">
    <location>
        <begin position="21"/>
        <end position="36"/>
    </location>
</feature>
<keyword evidence="3" id="KW-1185">Reference proteome</keyword>
<organism evidence="2 3">
    <name type="scientific">Cercophora scortea</name>
    <dbReference type="NCBI Taxonomy" id="314031"/>
    <lineage>
        <taxon>Eukaryota</taxon>
        <taxon>Fungi</taxon>
        <taxon>Dikarya</taxon>
        <taxon>Ascomycota</taxon>
        <taxon>Pezizomycotina</taxon>
        <taxon>Sordariomycetes</taxon>
        <taxon>Sordariomycetidae</taxon>
        <taxon>Sordariales</taxon>
        <taxon>Lasiosphaeriaceae</taxon>
        <taxon>Cercophora</taxon>
    </lineage>
</organism>
<proteinExistence type="predicted"/>
<evidence type="ECO:0000256" key="1">
    <source>
        <dbReference type="SAM" id="MobiDB-lite"/>
    </source>
</evidence>
<name>A0AAE0IDY1_9PEZI</name>
<evidence type="ECO:0000313" key="2">
    <source>
        <dbReference type="EMBL" id="KAK3323320.1"/>
    </source>
</evidence>